<reference evidence="2" key="2">
    <citation type="submission" date="2015-01" db="EMBL/GenBank/DDBJ databases">
        <title>Evolutionary Origins and Diversification of the Mycorrhizal Mutualists.</title>
        <authorList>
            <consortium name="DOE Joint Genome Institute"/>
            <consortium name="Mycorrhizal Genomics Consortium"/>
            <person name="Kohler A."/>
            <person name="Kuo A."/>
            <person name="Nagy L.G."/>
            <person name="Floudas D."/>
            <person name="Copeland A."/>
            <person name="Barry K.W."/>
            <person name="Cichocki N."/>
            <person name="Veneault-Fourrey C."/>
            <person name="LaButti K."/>
            <person name="Lindquist E.A."/>
            <person name="Lipzen A."/>
            <person name="Lundell T."/>
            <person name="Morin E."/>
            <person name="Murat C."/>
            <person name="Riley R."/>
            <person name="Ohm R."/>
            <person name="Sun H."/>
            <person name="Tunlid A."/>
            <person name="Henrissat B."/>
            <person name="Grigoriev I.V."/>
            <person name="Hibbett D.S."/>
            <person name="Martin F."/>
        </authorList>
    </citation>
    <scope>NUCLEOTIDE SEQUENCE [LARGE SCALE GENOMIC DNA]</scope>
    <source>
        <strain evidence="2">LaAM-08-1</strain>
    </source>
</reference>
<dbReference type="HOGENOM" id="CLU_2628563_0_0_1"/>
<feature type="non-terminal residue" evidence="1">
    <location>
        <position position="1"/>
    </location>
</feature>
<dbReference type="Proteomes" id="UP000054477">
    <property type="component" value="Unassembled WGS sequence"/>
</dbReference>
<gene>
    <name evidence="1" type="ORF">K443DRAFT_99800</name>
</gene>
<proteinExistence type="predicted"/>
<reference evidence="1 2" key="1">
    <citation type="submission" date="2014-04" db="EMBL/GenBank/DDBJ databases">
        <authorList>
            <consortium name="DOE Joint Genome Institute"/>
            <person name="Kuo A."/>
            <person name="Kohler A."/>
            <person name="Nagy L.G."/>
            <person name="Floudas D."/>
            <person name="Copeland A."/>
            <person name="Barry K.W."/>
            <person name="Cichocki N."/>
            <person name="Veneault-Fourrey C."/>
            <person name="LaButti K."/>
            <person name="Lindquist E.A."/>
            <person name="Lipzen A."/>
            <person name="Lundell T."/>
            <person name="Morin E."/>
            <person name="Murat C."/>
            <person name="Sun H."/>
            <person name="Tunlid A."/>
            <person name="Henrissat B."/>
            <person name="Grigoriev I.V."/>
            <person name="Hibbett D.S."/>
            <person name="Martin F."/>
            <person name="Nordberg H.P."/>
            <person name="Cantor M.N."/>
            <person name="Hua S.X."/>
        </authorList>
    </citation>
    <scope>NUCLEOTIDE SEQUENCE [LARGE SCALE GENOMIC DNA]</scope>
    <source>
        <strain evidence="1 2">LaAM-08-1</strain>
    </source>
</reference>
<evidence type="ECO:0000313" key="2">
    <source>
        <dbReference type="Proteomes" id="UP000054477"/>
    </source>
</evidence>
<evidence type="ECO:0000313" key="1">
    <source>
        <dbReference type="EMBL" id="KIK00747.1"/>
    </source>
</evidence>
<name>A0A0C9XSK9_9AGAR</name>
<protein>
    <submittedName>
        <fullName evidence="1">Uncharacterized protein</fullName>
    </submittedName>
</protein>
<dbReference type="EMBL" id="KN838619">
    <property type="protein sequence ID" value="KIK00747.1"/>
    <property type="molecule type" value="Genomic_DNA"/>
</dbReference>
<accession>A0A0C9XSK9</accession>
<keyword evidence="2" id="KW-1185">Reference proteome</keyword>
<sequence>KLLTDSLMNESFLHLLCDKGRSMGFDNMFANCSRGPYLQNDELTLVLFDHWHLAKHYFETERMLTGLSTHIQRRRAIS</sequence>
<organism evidence="1 2">
    <name type="scientific">Laccaria amethystina LaAM-08-1</name>
    <dbReference type="NCBI Taxonomy" id="1095629"/>
    <lineage>
        <taxon>Eukaryota</taxon>
        <taxon>Fungi</taxon>
        <taxon>Dikarya</taxon>
        <taxon>Basidiomycota</taxon>
        <taxon>Agaricomycotina</taxon>
        <taxon>Agaricomycetes</taxon>
        <taxon>Agaricomycetidae</taxon>
        <taxon>Agaricales</taxon>
        <taxon>Agaricineae</taxon>
        <taxon>Hydnangiaceae</taxon>
        <taxon>Laccaria</taxon>
    </lineage>
</organism>
<dbReference type="AlphaFoldDB" id="A0A0C9XSK9"/>